<dbReference type="InterPro" id="IPR016032">
    <property type="entry name" value="Sig_transdc_resp-reg_C-effctor"/>
</dbReference>
<dbReference type="SMART" id="SM00421">
    <property type="entry name" value="HTH_LUXR"/>
    <property type="match status" value="1"/>
</dbReference>
<proteinExistence type="predicted"/>
<reference evidence="2 3" key="1">
    <citation type="submission" date="2020-11" db="EMBL/GenBank/DDBJ databases">
        <title>Kaistella gelatinilytica sp. nov., a flavobacterium isolated from Antarctic Soil.</title>
        <authorList>
            <person name="Li J."/>
        </authorList>
    </citation>
    <scope>NUCLEOTIDE SEQUENCE [LARGE SCALE GENOMIC DNA]</scope>
    <source>
        <strain evidence="2 3">G5-32</strain>
    </source>
</reference>
<evidence type="ECO:0000313" key="2">
    <source>
        <dbReference type="EMBL" id="MBF8456517.1"/>
    </source>
</evidence>
<organism evidence="2 3">
    <name type="scientific">Kaistella gelatinilytica</name>
    <dbReference type="NCBI Taxonomy" id="2787636"/>
    <lineage>
        <taxon>Bacteria</taxon>
        <taxon>Pseudomonadati</taxon>
        <taxon>Bacteroidota</taxon>
        <taxon>Flavobacteriia</taxon>
        <taxon>Flavobacteriales</taxon>
        <taxon>Weeksellaceae</taxon>
        <taxon>Chryseobacterium group</taxon>
        <taxon>Kaistella</taxon>
    </lineage>
</organism>
<dbReference type="Gene3D" id="1.10.10.10">
    <property type="entry name" value="Winged helix-like DNA-binding domain superfamily/Winged helix DNA-binding domain"/>
    <property type="match status" value="1"/>
</dbReference>
<comment type="caution">
    <text evidence="2">The sequence shown here is derived from an EMBL/GenBank/DDBJ whole genome shotgun (WGS) entry which is preliminary data.</text>
</comment>
<evidence type="ECO:0000313" key="3">
    <source>
        <dbReference type="Proteomes" id="UP000660070"/>
    </source>
</evidence>
<dbReference type="SUPFAM" id="SSF46894">
    <property type="entry name" value="C-terminal effector domain of the bipartite response regulators"/>
    <property type="match status" value="1"/>
</dbReference>
<evidence type="ECO:0000259" key="1">
    <source>
        <dbReference type="SMART" id="SM00421"/>
    </source>
</evidence>
<dbReference type="RefSeq" id="WP_196079033.1">
    <property type="nucleotide sequence ID" value="NZ_JADPVI010000001.1"/>
</dbReference>
<dbReference type="Proteomes" id="UP000660070">
    <property type="component" value="Unassembled WGS sequence"/>
</dbReference>
<dbReference type="Pfam" id="PF00196">
    <property type="entry name" value="GerE"/>
    <property type="match status" value="1"/>
</dbReference>
<gene>
    <name evidence="2" type="ORF">IV494_04920</name>
</gene>
<dbReference type="InterPro" id="IPR000792">
    <property type="entry name" value="Tscrpt_reg_LuxR_C"/>
</dbReference>
<keyword evidence="3" id="KW-1185">Reference proteome</keyword>
<name>A0ABS0F9Z0_9FLAO</name>
<dbReference type="InterPro" id="IPR036388">
    <property type="entry name" value="WH-like_DNA-bd_sf"/>
</dbReference>
<feature type="domain" description="HTH luxR-type" evidence="1">
    <location>
        <begin position="29"/>
        <end position="86"/>
    </location>
</feature>
<accession>A0ABS0F9Z0</accession>
<sequence>MMLIDTSNSKKPFYKAIVDNDEPCSNVNRANITKIEREILALLINRKNCPKIAEELFISYHIVENYKKNLRIKTGSKTTLELISYVLHCNIL</sequence>
<protein>
    <recommendedName>
        <fullName evidence="1">HTH luxR-type domain-containing protein</fullName>
    </recommendedName>
</protein>
<dbReference type="EMBL" id="JADPVI010000001">
    <property type="protein sequence ID" value="MBF8456517.1"/>
    <property type="molecule type" value="Genomic_DNA"/>
</dbReference>